<dbReference type="PROSITE" id="PS00674">
    <property type="entry name" value="AAA"/>
    <property type="match status" value="1"/>
</dbReference>
<dbReference type="SUPFAM" id="SSF52540">
    <property type="entry name" value="P-loop containing nucleoside triphosphate hydrolases"/>
    <property type="match status" value="2"/>
</dbReference>
<dbReference type="GO" id="GO:0008237">
    <property type="term" value="F:metallopeptidase activity"/>
    <property type="evidence" value="ECO:0007669"/>
    <property type="project" value="UniProtKB-KW"/>
</dbReference>
<gene>
    <name evidence="9" type="primary">ftsH_1</name>
    <name evidence="9" type="ORF">D7316_02796</name>
</gene>
<feature type="domain" description="AAA+ ATPase" evidence="6">
    <location>
        <begin position="283"/>
        <end position="425"/>
    </location>
</feature>
<feature type="compositionally biased region" description="Polar residues" evidence="5">
    <location>
        <begin position="233"/>
        <end position="243"/>
    </location>
</feature>
<keyword evidence="2 4" id="KW-0547">Nucleotide-binding</keyword>
<keyword evidence="10" id="KW-1185">Reference proteome</keyword>
<dbReference type="InterPro" id="IPR041569">
    <property type="entry name" value="AAA_lid_3"/>
</dbReference>
<dbReference type="InterPro" id="IPR027417">
    <property type="entry name" value="P-loop_NTPase"/>
</dbReference>
<dbReference type="InterPro" id="IPR003593">
    <property type="entry name" value="AAA+_ATPase"/>
</dbReference>
<feature type="domain" description="CDC48 N-terminal subdomain" evidence="8">
    <location>
        <begin position="8"/>
        <end position="92"/>
    </location>
</feature>
<evidence type="ECO:0000259" key="8">
    <source>
        <dbReference type="SMART" id="SM01073"/>
    </source>
</evidence>
<evidence type="ECO:0000256" key="5">
    <source>
        <dbReference type="SAM" id="MobiDB-lite"/>
    </source>
</evidence>
<evidence type="ECO:0000256" key="2">
    <source>
        <dbReference type="ARBA" id="ARBA00022741"/>
    </source>
</evidence>
<dbReference type="SMART" id="SM01073">
    <property type="entry name" value="CDC48_N"/>
    <property type="match status" value="1"/>
</dbReference>
<dbReference type="GO" id="GO:0006508">
    <property type="term" value="P:proteolysis"/>
    <property type="evidence" value="ECO:0007669"/>
    <property type="project" value="UniProtKB-KW"/>
</dbReference>
<dbReference type="SMART" id="SM01072">
    <property type="entry name" value="CDC48_2"/>
    <property type="match status" value="1"/>
</dbReference>
<keyword evidence="9" id="KW-0378">Hydrolase</keyword>
<evidence type="ECO:0000313" key="9">
    <source>
        <dbReference type="EMBL" id="AZG46195.1"/>
    </source>
</evidence>
<comment type="similarity">
    <text evidence="4">Belongs to the AAA ATPase family.</text>
</comment>
<dbReference type="SMART" id="SM00382">
    <property type="entry name" value="AAA"/>
    <property type="match status" value="2"/>
</dbReference>
<dbReference type="PANTHER" id="PTHR23077">
    <property type="entry name" value="AAA-FAMILY ATPASE"/>
    <property type="match status" value="1"/>
</dbReference>
<keyword evidence="3 4" id="KW-0067">ATP-binding</keyword>
<dbReference type="RefSeq" id="WP_124708745.1">
    <property type="nucleotide sequence ID" value="NZ_CP033972.1"/>
</dbReference>
<dbReference type="PANTHER" id="PTHR23077:SF171">
    <property type="entry name" value="NUCLEAR VALOSIN-CONTAINING PROTEIN-LIKE"/>
    <property type="match status" value="1"/>
</dbReference>
<dbReference type="InterPro" id="IPR003959">
    <property type="entry name" value="ATPase_AAA_core"/>
</dbReference>
<reference evidence="9 10" key="1">
    <citation type="submission" date="2018-11" db="EMBL/GenBank/DDBJ databases">
        <title>Gordonia insulae sp. nov., isolated from an island soil.</title>
        <authorList>
            <person name="Kim Y.S."/>
            <person name="Kim S.B."/>
        </authorList>
    </citation>
    <scope>NUCLEOTIDE SEQUENCE [LARGE SCALE GENOMIC DNA]</scope>
    <source>
        <strain evidence="9 10">MMS17-SY073</strain>
    </source>
</reference>
<dbReference type="EMBL" id="CP033972">
    <property type="protein sequence ID" value="AZG46195.1"/>
    <property type="molecule type" value="Genomic_DNA"/>
</dbReference>
<dbReference type="InterPro" id="IPR050168">
    <property type="entry name" value="AAA_ATPase_domain"/>
</dbReference>
<dbReference type="CDD" id="cd19511">
    <property type="entry name" value="RecA-like_CDC48_r2-like"/>
    <property type="match status" value="1"/>
</dbReference>
<dbReference type="GO" id="GO:0016887">
    <property type="term" value="F:ATP hydrolysis activity"/>
    <property type="evidence" value="ECO:0007669"/>
    <property type="project" value="InterPro"/>
</dbReference>
<evidence type="ECO:0000259" key="6">
    <source>
        <dbReference type="SMART" id="SM00382"/>
    </source>
</evidence>
<dbReference type="InterPro" id="IPR009010">
    <property type="entry name" value="Asp_de-COase-like_dom_sf"/>
</dbReference>
<dbReference type="EC" id="3.4.24.-" evidence="9"/>
<organism evidence="9 10">
    <name type="scientific">Gordonia insulae</name>
    <dbReference type="NCBI Taxonomy" id="2420509"/>
    <lineage>
        <taxon>Bacteria</taxon>
        <taxon>Bacillati</taxon>
        <taxon>Actinomycetota</taxon>
        <taxon>Actinomycetes</taxon>
        <taxon>Mycobacteriales</taxon>
        <taxon>Gordoniaceae</taxon>
        <taxon>Gordonia</taxon>
    </lineage>
</organism>
<dbReference type="InterPro" id="IPR003960">
    <property type="entry name" value="ATPase_AAA_CS"/>
</dbReference>
<dbReference type="FunFam" id="3.40.50.300:FF:000018">
    <property type="entry name" value="Cell division control 48"/>
    <property type="match status" value="1"/>
</dbReference>
<proteinExistence type="inferred from homology"/>
<feature type="region of interest" description="Disordered" evidence="5">
    <location>
        <begin position="219"/>
        <end position="243"/>
    </location>
</feature>
<evidence type="ECO:0000313" key="10">
    <source>
        <dbReference type="Proteomes" id="UP000271469"/>
    </source>
</evidence>
<keyword evidence="9" id="KW-0482">Metalloprotease</keyword>
<keyword evidence="9" id="KW-0645">Protease</keyword>
<dbReference type="InterPro" id="IPR004201">
    <property type="entry name" value="Cdc48_dom2"/>
</dbReference>
<evidence type="ECO:0000256" key="3">
    <source>
        <dbReference type="ARBA" id="ARBA00022840"/>
    </source>
</evidence>
<dbReference type="Gene3D" id="1.10.8.60">
    <property type="match status" value="2"/>
</dbReference>
<evidence type="ECO:0000259" key="7">
    <source>
        <dbReference type="SMART" id="SM01072"/>
    </source>
</evidence>
<dbReference type="Gene3D" id="3.40.50.300">
    <property type="entry name" value="P-loop containing nucleotide triphosphate hydrolases"/>
    <property type="match status" value="2"/>
</dbReference>
<dbReference type="Pfam" id="PF02359">
    <property type="entry name" value="CDC48_N"/>
    <property type="match status" value="1"/>
</dbReference>
<dbReference type="GO" id="GO:0005737">
    <property type="term" value="C:cytoplasm"/>
    <property type="evidence" value="ECO:0007669"/>
    <property type="project" value="UniProtKB-ARBA"/>
</dbReference>
<dbReference type="AlphaFoldDB" id="A0A3G8JNJ1"/>
<name>A0A3G8JNJ1_9ACTN</name>
<dbReference type="Proteomes" id="UP000271469">
    <property type="component" value="Chromosome"/>
</dbReference>
<keyword evidence="1" id="KW-0677">Repeat</keyword>
<dbReference type="Pfam" id="PF00004">
    <property type="entry name" value="AAA"/>
    <property type="match status" value="2"/>
</dbReference>
<dbReference type="Pfam" id="PF17862">
    <property type="entry name" value="AAA_lid_3"/>
    <property type="match status" value="2"/>
</dbReference>
<accession>A0A3G8JNJ1</accession>
<evidence type="ECO:0000256" key="1">
    <source>
        <dbReference type="ARBA" id="ARBA00022737"/>
    </source>
</evidence>
<dbReference type="InterPro" id="IPR003338">
    <property type="entry name" value="CDC4_N-term_subdom"/>
</dbReference>
<feature type="domain" description="AAA+ ATPase" evidence="6">
    <location>
        <begin position="551"/>
        <end position="688"/>
    </location>
</feature>
<protein>
    <submittedName>
        <fullName evidence="9">ATP-dependent zinc metalloprotease FtsH</fullName>
        <ecNumber evidence="9">3.4.24.-</ecNumber>
    </submittedName>
</protein>
<dbReference type="SUPFAM" id="SSF50692">
    <property type="entry name" value="ADC-like"/>
    <property type="match status" value="1"/>
</dbReference>
<dbReference type="Gene3D" id="2.40.40.20">
    <property type="match status" value="1"/>
</dbReference>
<dbReference type="GO" id="GO:0005524">
    <property type="term" value="F:ATP binding"/>
    <property type="evidence" value="ECO:0007669"/>
    <property type="project" value="UniProtKB-KW"/>
</dbReference>
<sequence length="780" mass="80196">MTGPVQLTLTARVNPSASDARRGIIRVHAEVLAALGLREWDAVSITGARQTAAVVAEAGGETPTGTALLDDITFSNAGVRENASVVLAPATVHGAGRITVSGSALATSSVDETTLRRALLGKVVSVGDAVSLLPRDLGPELTAGAATRALALSVGITWTNELLTVTAVEPAGPVSVQTNTAVLWAGQDGRGVAPRSSTSLPSTNLPPTIAMGFAASAPPTRTSANGPAVSDTPGVTTGESTSAGAVRPVSTLVGVDSQVAKLTEWLSITLDEPEVLRTLGAAPRLGVLITGPAGVGKATVARSVCAERPLTTIDGPTVGALEAGARLAAVTSAISGLRGSGGVLLITDVDALLPAPRESAPAEPVSTLILDELRTAIADAGSGASGAAAHGTIALIATTAEPVRLDSRLRDPSLCDRELIIGLPDSATRARLLGVILTDVPTHGHLDLDVIASRTPGFVAGDLAALTREAALRAAARVSSDKSEPALRTEDLIGALDVIRPVSRMDSPEVALGSITLDEVGDMVETKQALTEAVLWPLQHPDTFTRLGVEPPRGVLLFGPPGCGKTFVVRALAASGRLSVHTVKGAELMDKWVGSSEKAVRDLFARARESAPSLIFLDEIDALAPRRGQSSDSGVGDRVVAALLTELDGVEPLQDVVVLGATNRPDLIDPALLRPGRLERLVFVPPPDADARADILRASGRKVPLADGVDLQALADDLDGYSAADCSALLREAALSAMRRDIDAATVGPDDVAEARDRVRPSLDPAQVENLRAFAERRVL</sequence>
<dbReference type="OrthoDB" id="9809379at2"/>
<evidence type="ECO:0000256" key="4">
    <source>
        <dbReference type="RuleBase" id="RU003651"/>
    </source>
</evidence>
<dbReference type="KEGG" id="gom:D7316_02796"/>
<feature type="domain" description="CDC48" evidence="7">
    <location>
        <begin position="109"/>
        <end position="191"/>
    </location>
</feature>